<organism evidence="3 4">
    <name type="scientific">Tritrichomonas foetus</name>
    <dbReference type="NCBI Taxonomy" id="1144522"/>
    <lineage>
        <taxon>Eukaryota</taxon>
        <taxon>Metamonada</taxon>
        <taxon>Parabasalia</taxon>
        <taxon>Tritrichomonadida</taxon>
        <taxon>Tritrichomonadidae</taxon>
        <taxon>Tritrichomonas</taxon>
    </lineage>
</organism>
<feature type="compositionally biased region" description="Basic and acidic residues" evidence="1">
    <location>
        <begin position="58"/>
        <end position="75"/>
    </location>
</feature>
<dbReference type="GO" id="GO:0006261">
    <property type="term" value="P:DNA-templated DNA replication"/>
    <property type="evidence" value="ECO:0007669"/>
    <property type="project" value="TreeGrafter"/>
</dbReference>
<evidence type="ECO:0000313" key="4">
    <source>
        <dbReference type="Proteomes" id="UP000179807"/>
    </source>
</evidence>
<dbReference type="PANTHER" id="PTHR19932">
    <property type="entry name" value="WD REPEAT AND HMG-BOX DNA BINDING PROTEIN"/>
    <property type="match status" value="1"/>
</dbReference>
<protein>
    <recommendedName>
        <fullName evidence="2">WDHD1/CFT4 second beta-propeller domain-containing protein</fullName>
    </recommendedName>
</protein>
<dbReference type="GO" id="GO:0000278">
    <property type="term" value="P:mitotic cell cycle"/>
    <property type="evidence" value="ECO:0007669"/>
    <property type="project" value="TreeGrafter"/>
</dbReference>
<evidence type="ECO:0000259" key="2">
    <source>
        <dbReference type="Pfam" id="PF12341"/>
    </source>
</evidence>
<dbReference type="AlphaFoldDB" id="A0A1J4JJI5"/>
<proteinExistence type="predicted"/>
<feature type="compositionally biased region" description="Basic and acidic residues" evidence="1">
    <location>
        <begin position="672"/>
        <end position="682"/>
    </location>
</feature>
<dbReference type="Proteomes" id="UP000179807">
    <property type="component" value="Unassembled WGS sequence"/>
</dbReference>
<feature type="compositionally biased region" description="Acidic residues" evidence="1">
    <location>
        <begin position="39"/>
        <end position="50"/>
    </location>
</feature>
<feature type="compositionally biased region" description="Acidic residues" evidence="1">
    <location>
        <begin position="683"/>
        <end position="692"/>
    </location>
</feature>
<reference evidence="3" key="1">
    <citation type="submission" date="2016-10" db="EMBL/GenBank/DDBJ databases">
        <authorList>
            <person name="Benchimol M."/>
            <person name="Almeida L.G."/>
            <person name="Vasconcelos A.T."/>
            <person name="Perreira-Neves A."/>
            <person name="Rosa I.A."/>
            <person name="Tasca T."/>
            <person name="Bogo M.R."/>
            <person name="de Souza W."/>
        </authorList>
    </citation>
    <scope>NUCLEOTIDE SEQUENCE [LARGE SCALE GENOMIC DNA]</scope>
    <source>
        <strain evidence="3">K</strain>
    </source>
</reference>
<dbReference type="GO" id="GO:0006281">
    <property type="term" value="P:DNA repair"/>
    <property type="evidence" value="ECO:0007669"/>
    <property type="project" value="TreeGrafter"/>
</dbReference>
<feature type="compositionally biased region" description="Acidic residues" evidence="1">
    <location>
        <begin position="705"/>
        <end position="734"/>
    </location>
</feature>
<feature type="domain" description="WDHD1/CFT4 second beta-propeller" evidence="2">
    <location>
        <begin position="245"/>
        <end position="508"/>
    </location>
</feature>
<dbReference type="PANTHER" id="PTHR19932:SF10">
    <property type="entry name" value="WD REPEAT AND HMG-BOX DNA-BINDING PROTEIN 1"/>
    <property type="match status" value="1"/>
</dbReference>
<sequence length="734" mass="85020">MWAGNQLYAGDSLGSFHTWDEFQTDSVKEIPVVSTTLENENELSDSDSDADNLNQVPKETRRIISRNKHEAEPSKLHQKSKPKKSKLPDDYSSTADYNEEEEEIEYRKNQNPYIMDEASESSGGDYEYEEEGRRRSRSNQSIPEFKKKLTSEDLAQRIKDKFNIQEYSTTPSETETESDHDRPLTKEEIKELREMDRREKQLDNDFIVGSGSEVSEHEEEEEAIEAVLDSGSEISDFEEHHDLHQFMPSSTDYFENKRMFLCCNLIAKIYLRENADETTCIDVDYNDLSKYRSIHFENKEKLILGTVSSTGVALASRSRVHYKTHDFKNTLTSEAWANDKECIIRMDYDETIDLIAAGNGWFAISTSIRRLRIFMASGLEIGLLNIPQRPMTMIGGDDLLAVIYCNIQNIEQDLFYSLYDVKKRSLISEGPMPIKKEIKWIGFEDRTLYVYGNDHVLYALIFDFGYQFVPIANVQSKHGDFTEFWGVGVSDGQFWGYFLPNDRKFPEPSNNLKLKGIDIEPQCVDENSIDYLLKRYVYCNSSKDDKEKMAIKMDIELLKQFGAAEKNKLYEKMYQIGLQINSKKGQKAVLDFARKKDDKSQEIADKLEEYYSSFNQNDDSEEETKNEQQNEQNENEQNENEQKSESDEPEKSQSDDDANRSRILEEAQQNESDGREDNKDENEAGEELENDENENKSAESNQENNENDEDEDDSENNDEDEDDNEDDEDSIAED</sequence>
<feature type="region of interest" description="Disordered" evidence="1">
    <location>
        <begin position="615"/>
        <end position="734"/>
    </location>
</feature>
<dbReference type="GeneID" id="94844275"/>
<dbReference type="EMBL" id="MLAK01001011">
    <property type="protein sequence ID" value="OHS99322.1"/>
    <property type="molecule type" value="Genomic_DNA"/>
</dbReference>
<dbReference type="Pfam" id="PF12341">
    <property type="entry name" value="Mcl1_mid"/>
    <property type="match status" value="1"/>
</dbReference>
<dbReference type="InterPro" id="IPR022100">
    <property type="entry name" value="WDHD1/CFT4_beta-prop_2nd"/>
</dbReference>
<feature type="compositionally biased region" description="Basic and acidic residues" evidence="1">
    <location>
        <begin position="144"/>
        <end position="153"/>
    </location>
</feature>
<evidence type="ECO:0000313" key="3">
    <source>
        <dbReference type="EMBL" id="OHS99322.1"/>
    </source>
</evidence>
<feature type="region of interest" description="Disordered" evidence="1">
    <location>
        <begin position="165"/>
        <end position="184"/>
    </location>
</feature>
<feature type="compositionally biased region" description="Basic and acidic residues" evidence="1">
    <location>
        <begin position="640"/>
        <end position="665"/>
    </location>
</feature>
<comment type="caution">
    <text evidence="3">The sequence shown here is derived from an EMBL/GenBank/DDBJ whole genome shotgun (WGS) entry which is preliminary data.</text>
</comment>
<dbReference type="RefSeq" id="XP_068352459.1">
    <property type="nucleotide sequence ID" value="XM_068509571.1"/>
</dbReference>
<gene>
    <name evidence="3" type="ORF">TRFO_34263</name>
</gene>
<evidence type="ECO:0000256" key="1">
    <source>
        <dbReference type="SAM" id="MobiDB-lite"/>
    </source>
</evidence>
<feature type="compositionally biased region" description="Basic residues" evidence="1">
    <location>
        <begin position="76"/>
        <end position="85"/>
    </location>
</feature>
<feature type="region of interest" description="Disordered" evidence="1">
    <location>
        <begin position="38"/>
        <end position="153"/>
    </location>
</feature>
<dbReference type="GO" id="GO:0003682">
    <property type="term" value="F:chromatin binding"/>
    <property type="evidence" value="ECO:0007669"/>
    <property type="project" value="TreeGrafter"/>
</dbReference>
<name>A0A1J4JJI5_9EUKA</name>
<accession>A0A1J4JJI5</accession>
<dbReference type="OrthoDB" id="427368at2759"/>
<keyword evidence="4" id="KW-1185">Reference proteome</keyword>
<dbReference type="VEuPathDB" id="TrichDB:TRFO_34263"/>
<dbReference type="GO" id="GO:0043596">
    <property type="term" value="C:nuclear replication fork"/>
    <property type="evidence" value="ECO:0007669"/>
    <property type="project" value="TreeGrafter"/>
</dbReference>